<keyword evidence="2" id="KW-1185">Reference proteome</keyword>
<accession>A0A2R3Z8N4</accession>
<protein>
    <submittedName>
        <fullName evidence="1">STAS/SEC14 domain-containing protein</fullName>
    </submittedName>
</protein>
<reference evidence="2" key="1">
    <citation type="submission" date="2018-03" db="EMBL/GenBank/DDBJ databases">
        <title>Gramella fulva sp. nov., isolated from a dry surface of tidal flat.</title>
        <authorList>
            <person name="Hwang S.H."/>
            <person name="Hwang W.M."/>
            <person name="Kang K."/>
            <person name="Ahn T.-Y."/>
        </authorList>
    </citation>
    <scope>NUCLEOTIDE SEQUENCE [LARGE SCALE GENOMIC DNA]</scope>
    <source>
        <strain evidence="2">SH35</strain>
    </source>
</reference>
<evidence type="ECO:0000313" key="1">
    <source>
        <dbReference type="EMBL" id="AVR46615.1"/>
    </source>
</evidence>
<sequence length="118" mass="14225">MIKDLEIREEKIIYSKVTGELQKGDIKKMHPLIHQLIEKDNKIRWYFEMVDFEGWDLKGFYEDVKMDASHANDYEKIAMVGDKKWEDMLAKAMKPFTTAEVKFFELNQKDMAWEWIRS</sequence>
<dbReference type="RefSeq" id="WP_107013387.1">
    <property type="nucleotide sequence ID" value="NZ_CP028136.1"/>
</dbReference>
<evidence type="ECO:0000313" key="2">
    <source>
        <dbReference type="Proteomes" id="UP000241507"/>
    </source>
</evidence>
<gene>
    <name evidence="1" type="ORF">C7S20_15845</name>
</gene>
<proteinExistence type="predicted"/>
<dbReference type="InterPro" id="IPR038396">
    <property type="entry name" value="SpoIIAA-like_sf"/>
</dbReference>
<organism evidence="1 2">
    <name type="scientific">Christiangramia fulva</name>
    <dbReference type="NCBI Taxonomy" id="2126553"/>
    <lineage>
        <taxon>Bacteria</taxon>
        <taxon>Pseudomonadati</taxon>
        <taxon>Bacteroidota</taxon>
        <taxon>Flavobacteriia</taxon>
        <taxon>Flavobacteriales</taxon>
        <taxon>Flavobacteriaceae</taxon>
        <taxon>Christiangramia</taxon>
    </lineage>
</organism>
<dbReference type="AlphaFoldDB" id="A0A2R3Z8N4"/>
<dbReference type="EMBL" id="CP028136">
    <property type="protein sequence ID" value="AVR46615.1"/>
    <property type="molecule type" value="Genomic_DNA"/>
</dbReference>
<dbReference type="SUPFAM" id="SSF52091">
    <property type="entry name" value="SpoIIaa-like"/>
    <property type="match status" value="1"/>
</dbReference>
<dbReference type="InterPro" id="IPR036513">
    <property type="entry name" value="STAS_dom_sf"/>
</dbReference>
<name>A0A2R3Z8N4_9FLAO</name>
<dbReference type="Pfam" id="PF11964">
    <property type="entry name" value="SpoIIAA-like"/>
    <property type="match status" value="1"/>
</dbReference>
<dbReference type="InterPro" id="IPR021866">
    <property type="entry name" value="SpoIIAA-like"/>
</dbReference>
<dbReference type="KEGG" id="grs:C7S20_15845"/>
<dbReference type="Gene3D" id="3.40.50.10600">
    <property type="entry name" value="SpoIIaa-like domains"/>
    <property type="match status" value="1"/>
</dbReference>
<dbReference type="Proteomes" id="UP000241507">
    <property type="component" value="Chromosome"/>
</dbReference>
<dbReference type="OrthoDB" id="9811577at2"/>